<comment type="caution">
    <text evidence="2">The sequence shown here is derived from an EMBL/GenBank/DDBJ whole genome shotgun (WGS) entry which is preliminary data.</text>
</comment>
<name>A0A942TCT4_9BACI</name>
<dbReference type="EMBL" id="JAGYPG010000001">
    <property type="protein sequence ID" value="MBS4194431.1"/>
    <property type="molecule type" value="Genomic_DNA"/>
</dbReference>
<feature type="signal peptide" evidence="1">
    <location>
        <begin position="1"/>
        <end position="26"/>
    </location>
</feature>
<protein>
    <submittedName>
        <fullName evidence="2">YpjP family protein</fullName>
    </submittedName>
</protein>
<reference evidence="2 3" key="1">
    <citation type="submission" date="2021-05" db="EMBL/GenBank/DDBJ databases">
        <title>Novel Bacillus species.</title>
        <authorList>
            <person name="Liu G."/>
        </authorList>
    </citation>
    <scope>NUCLEOTIDE SEQUENCE [LARGE SCALE GENOMIC DNA]</scope>
    <source>
        <strain evidence="3">FJAT-49780</strain>
    </source>
</reference>
<gene>
    <name evidence="2" type="ORF">KHA97_05020</name>
</gene>
<evidence type="ECO:0000256" key="1">
    <source>
        <dbReference type="SAM" id="SignalP"/>
    </source>
</evidence>
<evidence type="ECO:0000313" key="3">
    <source>
        <dbReference type="Proteomes" id="UP000681414"/>
    </source>
</evidence>
<keyword evidence="1" id="KW-0732">Signal</keyword>
<feature type="chain" id="PRO_5037788869" evidence="1">
    <location>
        <begin position="27"/>
        <end position="199"/>
    </location>
</feature>
<sequence length="199" mass="22803">MKLWLRKSLFVLVSILTFGAVTPSHSLWSENDDLPKAQHRGNATNDTVQKPIIDTDVQVAVKSHKEQFVEMMTDEAERQALIKFGPKISNVIKDEFEEIILPNIEAAIDMTAAQFSDDELNNLAVTEAPGGGVSEKIFNIYNTKTNQDIILFHVRRDKPPLEGYTFNFHYHTYHDQFQTHYTIGTIQWDKNTPPNWQTV</sequence>
<organism evidence="2 3">
    <name type="scientific">Lederbergia citri</name>
    <dbReference type="NCBI Taxonomy" id="2833580"/>
    <lineage>
        <taxon>Bacteria</taxon>
        <taxon>Bacillati</taxon>
        <taxon>Bacillota</taxon>
        <taxon>Bacilli</taxon>
        <taxon>Bacillales</taxon>
        <taxon>Bacillaceae</taxon>
        <taxon>Lederbergia</taxon>
    </lineage>
</organism>
<proteinExistence type="predicted"/>
<accession>A0A942TCT4</accession>
<dbReference type="AlphaFoldDB" id="A0A942TCT4"/>
<evidence type="ECO:0000313" key="2">
    <source>
        <dbReference type="EMBL" id="MBS4194431.1"/>
    </source>
</evidence>
<dbReference type="InterPro" id="IPR025616">
    <property type="entry name" value="YpjP"/>
</dbReference>
<dbReference type="Pfam" id="PF14005">
    <property type="entry name" value="YpjP"/>
    <property type="match status" value="1"/>
</dbReference>
<dbReference type="Proteomes" id="UP000681414">
    <property type="component" value="Unassembled WGS sequence"/>
</dbReference>
<keyword evidence="3" id="KW-1185">Reference proteome</keyword>
<dbReference type="RefSeq" id="WP_213123613.1">
    <property type="nucleotide sequence ID" value="NZ_JAGYPG010000001.1"/>
</dbReference>